<protein>
    <submittedName>
        <fullName evidence="1">Uncharacterized protein</fullName>
    </submittedName>
</protein>
<feature type="non-terminal residue" evidence="1">
    <location>
        <position position="65"/>
    </location>
</feature>
<dbReference type="EMBL" id="WJQU01000003">
    <property type="protein sequence ID" value="KAJ6638525.1"/>
    <property type="molecule type" value="Genomic_DNA"/>
</dbReference>
<keyword evidence="2" id="KW-1185">Reference proteome</keyword>
<reference evidence="1" key="1">
    <citation type="submission" date="2022-07" db="EMBL/GenBank/DDBJ databases">
        <authorList>
            <person name="Trinca V."/>
            <person name="Uliana J.V.C."/>
            <person name="Torres T.T."/>
            <person name="Ward R.J."/>
            <person name="Monesi N."/>
        </authorList>
    </citation>
    <scope>NUCLEOTIDE SEQUENCE</scope>
    <source>
        <strain evidence="1">HSMRA1968</strain>
        <tissue evidence="1">Whole embryos</tissue>
    </source>
</reference>
<dbReference type="Proteomes" id="UP001151699">
    <property type="component" value="Chromosome X"/>
</dbReference>
<dbReference type="AlphaFoldDB" id="A0A9Q0MWT5"/>
<name>A0A9Q0MWT5_9DIPT</name>
<evidence type="ECO:0000313" key="2">
    <source>
        <dbReference type="Proteomes" id="UP001151699"/>
    </source>
</evidence>
<accession>A0A9Q0MWT5</accession>
<dbReference type="OrthoDB" id="8185397at2759"/>
<gene>
    <name evidence="1" type="ORF">Bhyg_11261</name>
</gene>
<sequence>MANFCHDQYDHPLLWCEDKRRAEERRVAKESLLLVKHRKEAEQAKKLKDRNEYRDMIVKHCPWGR</sequence>
<comment type="caution">
    <text evidence="1">The sequence shown here is derived from an EMBL/GenBank/DDBJ whole genome shotgun (WGS) entry which is preliminary data.</text>
</comment>
<proteinExistence type="predicted"/>
<evidence type="ECO:0000313" key="1">
    <source>
        <dbReference type="EMBL" id="KAJ6638525.1"/>
    </source>
</evidence>
<organism evidence="1 2">
    <name type="scientific">Pseudolycoriella hygida</name>
    <dbReference type="NCBI Taxonomy" id="35572"/>
    <lineage>
        <taxon>Eukaryota</taxon>
        <taxon>Metazoa</taxon>
        <taxon>Ecdysozoa</taxon>
        <taxon>Arthropoda</taxon>
        <taxon>Hexapoda</taxon>
        <taxon>Insecta</taxon>
        <taxon>Pterygota</taxon>
        <taxon>Neoptera</taxon>
        <taxon>Endopterygota</taxon>
        <taxon>Diptera</taxon>
        <taxon>Nematocera</taxon>
        <taxon>Sciaroidea</taxon>
        <taxon>Sciaridae</taxon>
        <taxon>Pseudolycoriella</taxon>
    </lineage>
</organism>